<organism evidence="1 2">
    <name type="scientific">Comamonas sediminis</name>
    <dbReference type="NCBI Taxonomy" id="1783360"/>
    <lineage>
        <taxon>Bacteria</taxon>
        <taxon>Pseudomonadati</taxon>
        <taxon>Pseudomonadota</taxon>
        <taxon>Betaproteobacteria</taxon>
        <taxon>Burkholderiales</taxon>
        <taxon>Comamonadaceae</taxon>
        <taxon>Comamonas</taxon>
    </lineage>
</organism>
<dbReference type="Proteomes" id="UP001562178">
    <property type="component" value="Unassembled WGS sequence"/>
</dbReference>
<name>A0ABV4B2A7_9BURK</name>
<dbReference type="RefSeq" id="WP_369460037.1">
    <property type="nucleotide sequence ID" value="NZ_JBGBDC010000004.1"/>
</dbReference>
<accession>A0ABV4B2A7</accession>
<sequence>MLPTEAAAVVLPAGVTGPDALYAALQNAVCVQMVAAFAAAVDACSHALEPMLVQTEKMQAHLRRCVQDLQDLGMSLRG</sequence>
<comment type="caution">
    <text evidence="1">The sequence shown here is derived from an EMBL/GenBank/DDBJ whole genome shotgun (WGS) entry which is preliminary data.</text>
</comment>
<proteinExistence type="predicted"/>
<reference evidence="1 2" key="1">
    <citation type="journal article" date="2016" name="Int. J. Syst. Evol. Microbiol.">
        <title>Description of Comamonas sediminis sp. nov., isolated from lagoon sediments.</title>
        <authorList>
            <person name="Subhash Y."/>
            <person name="Bang J.J."/>
            <person name="You T.H."/>
            <person name="Lee S.S."/>
        </authorList>
    </citation>
    <scope>NUCLEOTIDE SEQUENCE [LARGE SCALE GENOMIC DNA]</scope>
    <source>
        <strain evidence="1 2">JCM 31169</strain>
    </source>
</reference>
<evidence type="ECO:0000313" key="2">
    <source>
        <dbReference type="Proteomes" id="UP001562178"/>
    </source>
</evidence>
<evidence type="ECO:0000313" key="1">
    <source>
        <dbReference type="EMBL" id="MEY2251616.1"/>
    </source>
</evidence>
<gene>
    <name evidence="1" type="ORF">AB7A72_11435</name>
</gene>
<protein>
    <submittedName>
        <fullName evidence="1">Uncharacterized protein</fullName>
    </submittedName>
</protein>
<keyword evidence="2" id="KW-1185">Reference proteome</keyword>
<dbReference type="EMBL" id="JBGBDC010000004">
    <property type="protein sequence ID" value="MEY2251616.1"/>
    <property type="molecule type" value="Genomic_DNA"/>
</dbReference>